<dbReference type="AlphaFoldDB" id="A0A3R9EZ61"/>
<dbReference type="OrthoDB" id="7363114at2"/>
<dbReference type="InterPro" id="IPR050679">
    <property type="entry name" value="Bact_HTH_transcr_reg"/>
</dbReference>
<dbReference type="PROSITE" id="PS50949">
    <property type="entry name" value="HTH_GNTR"/>
    <property type="match status" value="1"/>
</dbReference>
<dbReference type="GO" id="GO:0003677">
    <property type="term" value="F:DNA binding"/>
    <property type="evidence" value="ECO:0007669"/>
    <property type="project" value="UniProtKB-KW"/>
</dbReference>
<dbReference type="SMART" id="SM00866">
    <property type="entry name" value="UTRA"/>
    <property type="match status" value="1"/>
</dbReference>
<dbReference type="CDD" id="cd07377">
    <property type="entry name" value="WHTH_GntR"/>
    <property type="match status" value="1"/>
</dbReference>
<dbReference type="PANTHER" id="PTHR44846">
    <property type="entry name" value="MANNOSYL-D-GLYCERATE TRANSPORT/METABOLISM SYSTEM REPRESSOR MNGR-RELATED"/>
    <property type="match status" value="1"/>
</dbReference>
<accession>A0A3R9EZ61</accession>
<dbReference type="Pfam" id="PF00392">
    <property type="entry name" value="GntR"/>
    <property type="match status" value="1"/>
</dbReference>
<evidence type="ECO:0000256" key="2">
    <source>
        <dbReference type="ARBA" id="ARBA00023125"/>
    </source>
</evidence>
<dbReference type="InterPro" id="IPR036390">
    <property type="entry name" value="WH_DNA-bd_sf"/>
</dbReference>
<dbReference type="PRINTS" id="PR00035">
    <property type="entry name" value="HTHGNTR"/>
</dbReference>
<dbReference type="Gene3D" id="1.10.10.10">
    <property type="entry name" value="Winged helix-like DNA-binding domain superfamily/Winged helix DNA-binding domain"/>
    <property type="match status" value="1"/>
</dbReference>
<gene>
    <name evidence="5" type="ORF">EIY87_00190</name>
</gene>
<dbReference type="Pfam" id="PF07702">
    <property type="entry name" value="UTRA"/>
    <property type="match status" value="1"/>
</dbReference>
<organism evidence="5 6">
    <name type="scientific">Amycolatopsis eburnea</name>
    <dbReference type="NCBI Taxonomy" id="2267691"/>
    <lineage>
        <taxon>Bacteria</taxon>
        <taxon>Bacillati</taxon>
        <taxon>Actinomycetota</taxon>
        <taxon>Actinomycetes</taxon>
        <taxon>Pseudonocardiales</taxon>
        <taxon>Pseudonocardiaceae</taxon>
        <taxon>Amycolatopsis</taxon>
    </lineage>
</organism>
<dbReference type="SUPFAM" id="SSF46785">
    <property type="entry name" value="Winged helix' DNA-binding domain"/>
    <property type="match status" value="1"/>
</dbReference>
<comment type="caution">
    <text evidence="5">The sequence shown here is derived from an EMBL/GenBank/DDBJ whole genome shotgun (WGS) entry which is preliminary data.</text>
</comment>
<dbReference type="SUPFAM" id="SSF64288">
    <property type="entry name" value="Chorismate lyase-like"/>
    <property type="match status" value="1"/>
</dbReference>
<dbReference type="InterPro" id="IPR028978">
    <property type="entry name" value="Chorismate_lyase_/UTRA_dom_sf"/>
</dbReference>
<evidence type="ECO:0000256" key="3">
    <source>
        <dbReference type="ARBA" id="ARBA00023163"/>
    </source>
</evidence>
<keyword evidence="3" id="KW-0804">Transcription</keyword>
<evidence type="ECO:0000259" key="4">
    <source>
        <dbReference type="PROSITE" id="PS50949"/>
    </source>
</evidence>
<keyword evidence="1" id="KW-0805">Transcription regulation</keyword>
<dbReference type="GO" id="GO:0003700">
    <property type="term" value="F:DNA-binding transcription factor activity"/>
    <property type="evidence" value="ECO:0007669"/>
    <property type="project" value="InterPro"/>
</dbReference>
<dbReference type="Gene3D" id="3.40.1410.10">
    <property type="entry name" value="Chorismate lyase-like"/>
    <property type="match status" value="1"/>
</dbReference>
<protein>
    <submittedName>
        <fullName evidence="5">GntR family transcriptional regulator</fullName>
    </submittedName>
</protein>
<dbReference type="InterPro" id="IPR036388">
    <property type="entry name" value="WH-like_DNA-bd_sf"/>
</dbReference>
<feature type="domain" description="HTH gntR-type" evidence="4">
    <location>
        <begin position="1"/>
        <end position="72"/>
    </location>
</feature>
<sequence>MHTYERIAQVLAAEIDDGTWQPGELLPRIPELEKRFNASRITVRQGIEQLANRGYVYTGYTQGRRGTIVRQRGRTDIYANMAIRADRRASGEDAFTEIAHRAGRNPKKVFERRVEIPPADIAARLGGDPTQPVIVREIRQMLNDEPWSIETSYYPRDLAEEVGLDVEHDLPQGTIRALKTAGHEEIAHLDEVFDDTADADEAQVLAIPVGSPLIVQIRTAATKKRITRVTKYLRLGQRNRLLWEQGDRSALDIIESTRKDTKEL</sequence>
<name>A0A3R9EZ61_9PSEU</name>
<dbReference type="PANTHER" id="PTHR44846:SF1">
    <property type="entry name" value="MANNOSYL-D-GLYCERATE TRANSPORT_METABOLISM SYSTEM REPRESSOR MNGR-RELATED"/>
    <property type="match status" value="1"/>
</dbReference>
<keyword evidence="2" id="KW-0238">DNA-binding</keyword>
<dbReference type="SMART" id="SM00345">
    <property type="entry name" value="HTH_GNTR"/>
    <property type="match status" value="1"/>
</dbReference>
<evidence type="ECO:0000313" key="6">
    <source>
        <dbReference type="Proteomes" id="UP000267081"/>
    </source>
</evidence>
<dbReference type="EMBL" id="RSEC01000002">
    <property type="protein sequence ID" value="RSD26440.1"/>
    <property type="molecule type" value="Genomic_DNA"/>
</dbReference>
<evidence type="ECO:0000256" key="1">
    <source>
        <dbReference type="ARBA" id="ARBA00023015"/>
    </source>
</evidence>
<evidence type="ECO:0000313" key="5">
    <source>
        <dbReference type="EMBL" id="RSD26440.1"/>
    </source>
</evidence>
<reference evidence="5 6" key="1">
    <citation type="submission" date="2018-12" db="EMBL/GenBank/DDBJ databases">
        <title>Amycolatopsis eburnea sp. nov. actinomycete associate with arbuscular mycorrhiza fungal spore.</title>
        <authorList>
            <person name="Lumyong S."/>
            <person name="Chaiya L."/>
        </authorList>
    </citation>
    <scope>NUCLEOTIDE SEQUENCE [LARGE SCALE GENOMIC DNA]</scope>
    <source>
        <strain evidence="5 6">GLM-1</strain>
    </source>
</reference>
<proteinExistence type="predicted"/>
<dbReference type="RefSeq" id="WP_125305572.1">
    <property type="nucleotide sequence ID" value="NZ_RSEC01000002.1"/>
</dbReference>
<dbReference type="Proteomes" id="UP000267081">
    <property type="component" value="Unassembled WGS sequence"/>
</dbReference>
<dbReference type="InterPro" id="IPR000524">
    <property type="entry name" value="Tscrpt_reg_HTH_GntR"/>
</dbReference>
<dbReference type="GO" id="GO:0045892">
    <property type="term" value="P:negative regulation of DNA-templated transcription"/>
    <property type="evidence" value="ECO:0007669"/>
    <property type="project" value="TreeGrafter"/>
</dbReference>
<dbReference type="InterPro" id="IPR011663">
    <property type="entry name" value="UTRA"/>
</dbReference>
<keyword evidence="6" id="KW-1185">Reference proteome</keyword>